<reference evidence="3" key="2">
    <citation type="submission" date="2025-08" db="UniProtKB">
        <authorList>
            <consortium name="Ensembl"/>
        </authorList>
    </citation>
    <scope>IDENTIFICATION</scope>
</reference>
<dbReference type="GO" id="GO:0003723">
    <property type="term" value="F:RNA binding"/>
    <property type="evidence" value="ECO:0007669"/>
    <property type="project" value="TreeGrafter"/>
</dbReference>
<dbReference type="PANTHER" id="PTHR46589:SF1">
    <property type="entry name" value="APOPTOTIC CHROMATIN CONDENSATION INDUCER IN THE NUCLEUS"/>
    <property type="match status" value="1"/>
</dbReference>
<feature type="domain" description="SAP" evidence="2">
    <location>
        <begin position="13"/>
        <end position="47"/>
    </location>
</feature>
<dbReference type="InterPro" id="IPR035979">
    <property type="entry name" value="RBD_domain_sf"/>
</dbReference>
<feature type="compositionally biased region" description="Low complexity" evidence="1">
    <location>
        <begin position="358"/>
        <end position="368"/>
    </location>
</feature>
<feature type="compositionally biased region" description="Polar residues" evidence="1">
    <location>
        <begin position="671"/>
        <end position="690"/>
    </location>
</feature>
<dbReference type="GO" id="GO:0008380">
    <property type="term" value="P:RNA splicing"/>
    <property type="evidence" value="ECO:0007669"/>
    <property type="project" value="TreeGrafter"/>
</dbReference>
<dbReference type="SMART" id="SM00513">
    <property type="entry name" value="SAP"/>
    <property type="match status" value="1"/>
</dbReference>
<feature type="region of interest" description="Disordered" evidence="1">
    <location>
        <begin position="955"/>
        <end position="1057"/>
    </location>
</feature>
<feature type="compositionally biased region" description="Basic and acidic residues" evidence="1">
    <location>
        <begin position="1009"/>
        <end position="1031"/>
    </location>
</feature>
<evidence type="ECO:0000256" key="1">
    <source>
        <dbReference type="SAM" id="MobiDB-lite"/>
    </source>
</evidence>
<feature type="compositionally biased region" description="Acidic residues" evidence="1">
    <location>
        <begin position="99"/>
        <end position="121"/>
    </location>
</feature>
<dbReference type="SUPFAM" id="SSF68906">
    <property type="entry name" value="SAP domain"/>
    <property type="match status" value="1"/>
</dbReference>
<dbReference type="InterPro" id="IPR034257">
    <property type="entry name" value="Acinus_RRM"/>
</dbReference>
<feature type="compositionally biased region" description="Low complexity" evidence="1">
    <location>
        <begin position="997"/>
        <end position="1008"/>
    </location>
</feature>
<dbReference type="PANTHER" id="PTHR46589">
    <property type="entry name" value="APOPTOTIC CHROMATIN CONDENSATION INDUCER IN THE NUCLEUS"/>
    <property type="match status" value="1"/>
</dbReference>
<dbReference type="PROSITE" id="PS50800">
    <property type="entry name" value="SAP"/>
    <property type="match status" value="1"/>
</dbReference>
<feature type="compositionally biased region" description="Basic and acidic residues" evidence="1">
    <location>
        <begin position="798"/>
        <end position="808"/>
    </location>
</feature>
<evidence type="ECO:0000259" key="2">
    <source>
        <dbReference type="PROSITE" id="PS50800"/>
    </source>
</evidence>
<evidence type="ECO:0000313" key="4">
    <source>
        <dbReference type="Proteomes" id="UP000472265"/>
    </source>
</evidence>
<dbReference type="CDD" id="cd12432">
    <property type="entry name" value="RRM_ACINU"/>
    <property type="match status" value="1"/>
</dbReference>
<gene>
    <name evidence="3" type="primary">acin1b</name>
</gene>
<feature type="region of interest" description="Disordered" evidence="1">
    <location>
        <begin position="798"/>
        <end position="848"/>
    </location>
</feature>
<feature type="compositionally biased region" description="Basic and acidic residues" evidence="1">
    <location>
        <begin position="615"/>
        <end position="625"/>
    </location>
</feature>
<sequence>MADEDITLDGKPLQSLRVADLKAALEQRNLSKSGQKNTLVKRLKGALMLENLQKSSSSHSGLQPNSQMGEEMSQNSFIKQYLAKQQELLRQRLEREAQQDDEADESPAVPEEDDDHSDDNDSSPYVHDKVSNLHTLLSQGGGDSLMGHRMMARGPDMGPGPNLHPQESLEAPGARMQRATFHQGHKEPPAPSPPRAVASLSVRVLGQPDRQGLPPAVPRAQEKEGTAPSEPGSAHPVLHLSRSAGGSAGGQVHEENDEDDSGDDESEDDDDWGPGPGGARRGNRAPPQSQQMPPSVPSTVARSKRKLQPPQHIPPPQAHHTPMQLRHPTPPPSPPPDLFPLPDTPKQSPPDDREGEAPEAARGPRAAPFPAPNVQGQDSDSSSRSSSPEPPVKRRPGPLSLLVHKMESEAACHAVEATSAIDMSGEKAHSSTGPASSTESPLQKLEKKRLQENREMEEEKRLKEEKEREQHQEQERQRRRLQEQEREKKPFKQLFLLSGGELAVTCHWSSARQKVDHPSGGVFPLRSVTCFDSSAGSKTSPATTDGGAGDAETATAAGRKRRWGSSTSVTAKKPSISITTDSLKSLIPDIKVNQEAVVELHPEELQLSGDEESLDATRDDQDKGLKIRRTVTQIVPGDGQENGQTNEEEEEVEKPEKDKQRRTSRDKRKNITPSDSVVRRSISQQKSGVSVTIDDPVRTTRQPSPPHGKISNIIHVTNLVRPFTLGQLKELLNRTGSIVEDGFWIDKIKSHCFVTYATAEEAVATRAALHRVKWPMSNPKVLTVDFCEQEELDFHKGVLKPENEKDHVAQPVVPQNRLPPLMPERDRDRERGRDRDKDRERDGDRERDRGVVGVRDLWAEREREMQRRERARGEREWDRDKVQEFARPGEDGRRSRSRERERRRRERGKSKERKTDKKEKGDEPPAKLLDDLFLKTKAAPCIYWLPHTEEQAAQRLLDRTERQKERERRHKEQQEEEEKKREEEKKERLKGREKEGGSTASGAAAGRGADADRERDRGRDREGDKKRDSGHGPRRPSASASGGRRSRSRSNPRDRRR</sequence>
<reference evidence="3" key="3">
    <citation type="submission" date="2025-09" db="UniProtKB">
        <authorList>
            <consortium name="Ensembl"/>
        </authorList>
    </citation>
    <scope>IDENTIFICATION</scope>
</reference>
<dbReference type="InterPro" id="IPR052793">
    <property type="entry name" value="EJC-associated_protein"/>
</dbReference>
<feature type="compositionally biased region" description="Basic and acidic residues" evidence="1">
    <location>
        <begin position="823"/>
        <end position="848"/>
    </location>
</feature>
<dbReference type="InterPro" id="IPR012677">
    <property type="entry name" value="Nucleotide-bd_a/b_plait_sf"/>
</dbReference>
<dbReference type="Gene3D" id="3.30.70.330">
    <property type="match status" value="1"/>
</dbReference>
<feature type="compositionally biased region" description="Basic and acidic residues" evidence="1">
    <location>
        <begin position="444"/>
        <end position="490"/>
    </location>
</feature>
<feature type="compositionally biased region" description="Basic and acidic residues" evidence="1">
    <location>
        <begin position="886"/>
        <end position="900"/>
    </location>
</feature>
<dbReference type="FunFam" id="1.10.720.30:FF:000039">
    <property type="entry name" value="Uncharacterized protein"/>
    <property type="match status" value="1"/>
</dbReference>
<accession>A0A671UR59</accession>
<proteinExistence type="predicted"/>
<feature type="compositionally biased region" description="Low complexity" evidence="1">
    <location>
        <begin position="378"/>
        <end position="387"/>
    </location>
</feature>
<feature type="compositionally biased region" description="Basic and acidic residues" evidence="1">
    <location>
        <begin position="654"/>
        <end position="663"/>
    </location>
</feature>
<feature type="region of interest" description="Disordered" evidence="1">
    <location>
        <begin position="533"/>
        <end position="585"/>
    </location>
</feature>
<feature type="compositionally biased region" description="Polar residues" evidence="1">
    <location>
        <begin position="564"/>
        <end position="583"/>
    </location>
</feature>
<dbReference type="GO" id="GO:0061574">
    <property type="term" value="C:ASAP complex"/>
    <property type="evidence" value="ECO:0007669"/>
    <property type="project" value="TreeGrafter"/>
</dbReference>
<feature type="compositionally biased region" description="Low complexity" evidence="1">
    <location>
        <begin position="542"/>
        <end position="557"/>
    </location>
</feature>
<protein>
    <submittedName>
        <fullName evidence="3">Apoptotic chromatin condensation inducer 1b</fullName>
    </submittedName>
</protein>
<dbReference type="InterPro" id="IPR036361">
    <property type="entry name" value="SAP_dom_sf"/>
</dbReference>
<dbReference type="Pfam" id="PF02037">
    <property type="entry name" value="SAP"/>
    <property type="match status" value="1"/>
</dbReference>
<feature type="compositionally biased region" description="Basic and acidic residues" evidence="1">
    <location>
        <begin position="955"/>
        <end position="996"/>
    </location>
</feature>
<feature type="compositionally biased region" description="Pro residues" evidence="1">
    <location>
        <begin position="328"/>
        <end position="343"/>
    </location>
</feature>
<dbReference type="GO" id="GO:0071011">
    <property type="term" value="C:precatalytic spliceosome"/>
    <property type="evidence" value="ECO:0007669"/>
    <property type="project" value="TreeGrafter"/>
</dbReference>
<feature type="compositionally biased region" description="Basic residues" evidence="1">
    <location>
        <begin position="901"/>
        <end position="912"/>
    </location>
</feature>
<feature type="compositionally biased region" description="Basic residues" evidence="1">
    <location>
        <begin position="1044"/>
        <end position="1057"/>
    </location>
</feature>
<dbReference type="Proteomes" id="UP000472265">
    <property type="component" value="Chromosome 10"/>
</dbReference>
<evidence type="ECO:0000313" key="3">
    <source>
        <dbReference type="Ensembl" id="ENSSAUP00010016419.1"/>
    </source>
</evidence>
<dbReference type="SUPFAM" id="SSF54928">
    <property type="entry name" value="RNA-binding domain, RBD"/>
    <property type="match status" value="1"/>
</dbReference>
<dbReference type="Gene3D" id="1.10.720.30">
    <property type="entry name" value="SAP domain"/>
    <property type="match status" value="1"/>
</dbReference>
<feature type="compositionally biased region" description="Acidic residues" evidence="1">
    <location>
        <begin position="255"/>
        <end position="272"/>
    </location>
</feature>
<dbReference type="Ensembl" id="ENSSAUT00010017386.1">
    <property type="protein sequence ID" value="ENSSAUP00010016419.1"/>
    <property type="gene ID" value="ENSSAUG00010007564.1"/>
</dbReference>
<keyword evidence="4" id="KW-1185">Reference proteome</keyword>
<dbReference type="Pfam" id="PF16294">
    <property type="entry name" value="RSB_motif"/>
    <property type="match status" value="1"/>
</dbReference>
<feature type="region of interest" description="Disordered" evidence="1">
    <location>
        <begin position="602"/>
        <end position="710"/>
    </location>
</feature>
<feature type="compositionally biased region" description="Polar residues" evidence="1">
    <location>
        <begin position="52"/>
        <end position="73"/>
    </location>
</feature>
<feature type="compositionally biased region" description="Basic and acidic residues" evidence="1">
    <location>
        <begin position="913"/>
        <end position="930"/>
    </location>
</feature>
<feature type="region of interest" description="Disordered" evidence="1">
    <location>
        <begin position="95"/>
        <end position="405"/>
    </location>
</feature>
<dbReference type="AlphaFoldDB" id="A0A671UR59"/>
<dbReference type="InterPro" id="IPR003034">
    <property type="entry name" value="SAP_dom"/>
</dbReference>
<organism evidence="3 4">
    <name type="scientific">Sparus aurata</name>
    <name type="common">Gilthead sea bream</name>
    <dbReference type="NCBI Taxonomy" id="8175"/>
    <lineage>
        <taxon>Eukaryota</taxon>
        <taxon>Metazoa</taxon>
        <taxon>Chordata</taxon>
        <taxon>Craniata</taxon>
        <taxon>Vertebrata</taxon>
        <taxon>Euteleostomi</taxon>
        <taxon>Actinopterygii</taxon>
        <taxon>Neopterygii</taxon>
        <taxon>Teleostei</taxon>
        <taxon>Neoteleostei</taxon>
        <taxon>Acanthomorphata</taxon>
        <taxon>Eupercaria</taxon>
        <taxon>Spariformes</taxon>
        <taxon>Sparidae</taxon>
        <taxon>Sparus</taxon>
    </lineage>
</organism>
<feature type="region of interest" description="Disordered" evidence="1">
    <location>
        <begin position="886"/>
        <end position="930"/>
    </location>
</feature>
<dbReference type="GeneTree" id="ENSGT00710000106790"/>
<reference evidence="3" key="1">
    <citation type="submission" date="2021-04" db="EMBL/GenBank/DDBJ databases">
        <authorList>
            <consortium name="Wellcome Sanger Institute Data Sharing"/>
        </authorList>
    </citation>
    <scope>NUCLEOTIDE SEQUENCE [LARGE SCALE GENOMIC DNA]</scope>
</reference>
<dbReference type="InterPro" id="IPR032552">
    <property type="entry name" value="RSB_motif"/>
</dbReference>
<feature type="region of interest" description="Disordered" evidence="1">
    <location>
        <begin position="50"/>
        <end position="73"/>
    </location>
</feature>
<feature type="compositionally biased region" description="Polar residues" evidence="1">
    <location>
        <begin position="430"/>
        <end position="441"/>
    </location>
</feature>
<feature type="region of interest" description="Disordered" evidence="1">
    <location>
        <begin position="417"/>
        <end position="492"/>
    </location>
</feature>
<name>A0A671UR59_SPAAU</name>